<name>A0A8S0ZV10_ARCPL</name>
<accession>A0A8S0ZV10</accession>
<reference evidence="1 2" key="1">
    <citation type="submission" date="2020-04" db="EMBL/GenBank/DDBJ databases">
        <authorList>
            <person name="Wallbank WR R."/>
            <person name="Pardo Diaz C."/>
            <person name="Kozak K."/>
            <person name="Martin S."/>
            <person name="Jiggins C."/>
            <person name="Moest M."/>
            <person name="Warren A I."/>
            <person name="Byers J.R.P. K."/>
            <person name="Montejo-Kovacevich G."/>
            <person name="Yen C E."/>
        </authorList>
    </citation>
    <scope>NUCLEOTIDE SEQUENCE [LARGE SCALE GENOMIC DNA]</scope>
</reference>
<evidence type="ECO:0000313" key="1">
    <source>
        <dbReference type="EMBL" id="CAB3236976.1"/>
    </source>
</evidence>
<sequence length="115" mass="13240">MWKGCSRVYERRRHAPPVPHSWRVSNVSCQINWLTVCDERYPGVRCQLSLVYHRADFRNRVACRNSSALSTLPCGESVVYKRVCANRSAFRVTLARRSGYYNSTTRHSLIHAVGP</sequence>
<dbReference type="OrthoDB" id="18915at2759"/>
<comment type="caution">
    <text evidence="1">The sequence shown here is derived from an EMBL/GenBank/DDBJ whole genome shotgun (WGS) entry which is preliminary data.</text>
</comment>
<gene>
    <name evidence="1" type="ORF">APLA_LOCUS7601</name>
</gene>
<dbReference type="AlphaFoldDB" id="A0A8S0ZV10"/>
<proteinExistence type="predicted"/>
<organism evidence="1 2">
    <name type="scientific">Arctia plantaginis</name>
    <name type="common">Wood tiger moth</name>
    <name type="synonym">Phalaena plantaginis</name>
    <dbReference type="NCBI Taxonomy" id="874455"/>
    <lineage>
        <taxon>Eukaryota</taxon>
        <taxon>Metazoa</taxon>
        <taxon>Ecdysozoa</taxon>
        <taxon>Arthropoda</taxon>
        <taxon>Hexapoda</taxon>
        <taxon>Insecta</taxon>
        <taxon>Pterygota</taxon>
        <taxon>Neoptera</taxon>
        <taxon>Endopterygota</taxon>
        <taxon>Lepidoptera</taxon>
        <taxon>Glossata</taxon>
        <taxon>Ditrysia</taxon>
        <taxon>Noctuoidea</taxon>
        <taxon>Erebidae</taxon>
        <taxon>Arctiinae</taxon>
        <taxon>Arctia</taxon>
    </lineage>
</organism>
<dbReference type="Proteomes" id="UP000494256">
    <property type="component" value="Unassembled WGS sequence"/>
</dbReference>
<evidence type="ECO:0000313" key="2">
    <source>
        <dbReference type="Proteomes" id="UP000494256"/>
    </source>
</evidence>
<protein>
    <submittedName>
        <fullName evidence="1">Uncharacterized protein</fullName>
    </submittedName>
</protein>
<dbReference type="EMBL" id="CADEBD010000303">
    <property type="protein sequence ID" value="CAB3236976.1"/>
    <property type="molecule type" value="Genomic_DNA"/>
</dbReference>